<evidence type="ECO:0000313" key="2">
    <source>
        <dbReference type="EMBL" id="QYM80349.1"/>
    </source>
</evidence>
<protein>
    <submittedName>
        <fullName evidence="2">Uncharacterized protein</fullName>
    </submittedName>
</protein>
<dbReference type="KEGG" id="ole:K0B96_06985"/>
<dbReference type="Gene3D" id="3.90.550.10">
    <property type="entry name" value="Spore Coat Polysaccharide Biosynthesis Protein SpsA, Chain A"/>
    <property type="match status" value="1"/>
</dbReference>
<accession>A0A8F9XMS0</accession>
<dbReference type="AlphaFoldDB" id="A0A8F9XMS0"/>
<evidence type="ECO:0000313" key="3">
    <source>
        <dbReference type="Proteomes" id="UP000825051"/>
    </source>
</evidence>
<feature type="region of interest" description="Disordered" evidence="1">
    <location>
        <begin position="1"/>
        <end position="30"/>
    </location>
</feature>
<organism evidence="2 3">
    <name type="scientific">Horticoccus luteus</name>
    <dbReference type="NCBI Taxonomy" id="2862869"/>
    <lineage>
        <taxon>Bacteria</taxon>
        <taxon>Pseudomonadati</taxon>
        <taxon>Verrucomicrobiota</taxon>
        <taxon>Opitutia</taxon>
        <taxon>Opitutales</taxon>
        <taxon>Opitutaceae</taxon>
        <taxon>Horticoccus</taxon>
    </lineage>
</organism>
<sequence>MSSTSTTFPSRRAASSTSADAPLPQPSTSVSASASRATSAVFTLFEGNYHLGAAALFNSLYAAGFRGPCYAGVRGDAPQWTTRRADGSHGFETADGFSVHIIPLQSEHHLTNVKPLIFQRLWANECANIPALFYFDPDIVVKRSWTYFEAWVQHGVALVQDVNSTMPPDHPTRCAWADFAAGAGYQVRRPVAHYYNGGFVGARREHLPFFDAWADLLRHAESRGAAALGAFSQRNDAPPFIRFPDQDTLNMAVMCTDVPVSTVGNAEMDFTAGGTLMSHAMGRPKPWARSYLQRAASGIAPANADKLFWQAAGVGPIHAFAPSILRRQRRRLALASALGRLYRRT</sequence>
<reference evidence="2" key="1">
    <citation type="submission" date="2021-08" db="EMBL/GenBank/DDBJ databases">
        <title>Genome of a novel bacterium of the phylum Verrucomicrobia, Oleiharenicola sp. KSB-15.</title>
        <authorList>
            <person name="Chung J.-H."/>
            <person name="Ahn J.-H."/>
            <person name="Yoon Y."/>
            <person name="Kim D.-Y."/>
            <person name="An S.-H."/>
            <person name="Park I."/>
            <person name="Yeon J."/>
        </authorList>
    </citation>
    <scope>NUCLEOTIDE SEQUENCE</scope>
    <source>
        <strain evidence="2">KSB-15</strain>
    </source>
</reference>
<dbReference type="EMBL" id="CP080507">
    <property type="protein sequence ID" value="QYM80349.1"/>
    <property type="molecule type" value="Genomic_DNA"/>
</dbReference>
<dbReference type="RefSeq" id="WP_220165404.1">
    <property type="nucleotide sequence ID" value="NZ_CP080507.1"/>
</dbReference>
<name>A0A8F9XMS0_9BACT</name>
<dbReference type="InterPro" id="IPR029044">
    <property type="entry name" value="Nucleotide-diphossugar_trans"/>
</dbReference>
<gene>
    <name evidence="2" type="ORF">K0B96_06985</name>
</gene>
<evidence type="ECO:0000256" key="1">
    <source>
        <dbReference type="SAM" id="MobiDB-lite"/>
    </source>
</evidence>
<keyword evidence="3" id="KW-1185">Reference proteome</keyword>
<dbReference type="Proteomes" id="UP000825051">
    <property type="component" value="Chromosome"/>
</dbReference>
<proteinExistence type="predicted"/>
<dbReference type="SUPFAM" id="SSF53448">
    <property type="entry name" value="Nucleotide-diphospho-sugar transferases"/>
    <property type="match status" value="1"/>
</dbReference>